<keyword evidence="6" id="KW-0592">Phosphate transport</keyword>
<dbReference type="PANTHER" id="PTHR12553">
    <property type="entry name" value="ZINC PHOSPHODIESTERASE ELAC PROTEIN 2"/>
    <property type="match status" value="1"/>
</dbReference>
<feature type="transmembrane region" description="Helical" evidence="17">
    <location>
        <begin position="178"/>
        <end position="201"/>
    </location>
</feature>
<keyword evidence="6" id="KW-0813">Transport</keyword>
<evidence type="ECO:0000259" key="18">
    <source>
        <dbReference type="PROSITE" id="PS50850"/>
    </source>
</evidence>
<keyword evidence="13" id="KW-0862">Zinc</keyword>
<dbReference type="PROSITE" id="PS00217">
    <property type="entry name" value="SUGAR_TRANSPORT_2"/>
    <property type="match status" value="1"/>
</dbReference>
<feature type="transmembrane region" description="Helical" evidence="17">
    <location>
        <begin position="374"/>
        <end position="394"/>
    </location>
</feature>
<dbReference type="GO" id="GO:1990180">
    <property type="term" value="P:mitochondrial tRNA 3'-end processing"/>
    <property type="evidence" value="ECO:0007669"/>
    <property type="project" value="TreeGrafter"/>
</dbReference>
<dbReference type="InterPro" id="IPR020846">
    <property type="entry name" value="MFS_dom"/>
</dbReference>
<comment type="catalytic activity">
    <reaction evidence="1">
        <text>Endonucleolytic cleavage of RNA, removing extra 3' nucleotides from tRNA precursor, generating 3' termini of tRNAs. A 3'-hydroxy group is left at the tRNA terminus and a 5'-phosphoryl group is left at the trailer molecule.</text>
        <dbReference type="EC" id="3.1.26.11"/>
    </reaction>
</comment>
<feature type="transmembrane region" description="Helical" evidence="17">
    <location>
        <begin position="439"/>
        <end position="462"/>
    </location>
</feature>
<keyword evidence="20" id="KW-1185">Reference proteome</keyword>
<dbReference type="SMART" id="SM00849">
    <property type="entry name" value="Lactamase_B"/>
    <property type="match status" value="1"/>
</dbReference>
<dbReference type="InterPro" id="IPR001279">
    <property type="entry name" value="Metallo-B-lactamas"/>
</dbReference>
<keyword evidence="7 17" id="KW-0812">Transmembrane</keyword>
<dbReference type="InterPro" id="IPR036259">
    <property type="entry name" value="MFS_trans_sf"/>
</dbReference>
<dbReference type="GO" id="GO:0006817">
    <property type="term" value="P:phosphate ion transport"/>
    <property type="evidence" value="ECO:0007669"/>
    <property type="project" value="UniProtKB-KW"/>
</dbReference>
<organism evidence="19 20">
    <name type="scientific">Rhizophagus clarus</name>
    <dbReference type="NCBI Taxonomy" id="94130"/>
    <lineage>
        <taxon>Eukaryota</taxon>
        <taxon>Fungi</taxon>
        <taxon>Fungi incertae sedis</taxon>
        <taxon>Mucoromycota</taxon>
        <taxon>Glomeromycotina</taxon>
        <taxon>Glomeromycetes</taxon>
        <taxon>Glomerales</taxon>
        <taxon>Glomeraceae</taxon>
        <taxon>Rhizophagus</taxon>
    </lineage>
</organism>
<evidence type="ECO:0000256" key="11">
    <source>
        <dbReference type="ARBA" id="ARBA00022759"/>
    </source>
</evidence>
<comment type="similarity">
    <text evidence="4">Belongs to the RNase Z family.</text>
</comment>
<dbReference type="Pfam" id="PF00083">
    <property type="entry name" value="Sugar_tr"/>
    <property type="match status" value="1"/>
</dbReference>
<dbReference type="PANTHER" id="PTHR12553:SF49">
    <property type="entry name" value="ZINC PHOSPHODIESTERASE ELAC PROTEIN 2"/>
    <property type="match status" value="1"/>
</dbReference>
<dbReference type="GO" id="GO:0005315">
    <property type="term" value="F:phosphate transmembrane transporter activity"/>
    <property type="evidence" value="ECO:0007669"/>
    <property type="project" value="InterPro"/>
</dbReference>
<evidence type="ECO:0000256" key="17">
    <source>
        <dbReference type="SAM" id="Phobius"/>
    </source>
</evidence>
<dbReference type="PROSITE" id="PS00216">
    <property type="entry name" value="SUGAR_TRANSPORT_1"/>
    <property type="match status" value="1"/>
</dbReference>
<keyword evidence="8" id="KW-0819">tRNA processing</keyword>
<protein>
    <recommendedName>
        <fullName evidence="5">ribonuclease Z</fullName>
        <ecNumber evidence="5">3.1.26.11</ecNumber>
    </recommendedName>
</protein>
<evidence type="ECO:0000256" key="2">
    <source>
        <dbReference type="ARBA" id="ARBA00001947"/>
    </source>
</evidence>
<dbReference type="InterPro" id="IPR027794">
    <property type="entry name" value="tRNase_Z_dom"/>
</dbReference>
<evidence type="ECO:0000256" key="14">
    <source>
        <dbReference type="ARBA" id="ARBA00022989"/>
    </source>
</evidence>
<feature type="transmembrane region" description="Helical" evidence="17">
    <location>
        <begin position="110"/>
        <end position="128"/>
    </location>
</feature>
<evidence type="ECO:0000256" key="13">
    <source>
        <dbReference type="ARBA" id="ARBA00022833"/>
    </source>
</evidence>
<comment type="cofactor">
    <cofactor evidence="2">
        <name>Zn(2+)</name>
        <dbReference type="ChEBI" id="CHEBI:29105"/>
    </cofactor>
</comment>
<keyword evidence="11" id="KW-0255">Endonuclease</keyword>
<evidence type="ECO:0000256" key="9">
    <source>
        <dbReference type="ARBA" id="ARBA00022722"/>
    </source>
</evidence>
<dbReference type="GO" id="GO:0042781">
    <property type="term" value="F:3'-tRNA processing endoribonuclease activity"/>
    <property type="evidence" value="ECO:0007669"/>
    <property type="project" value="UniProtKB-EC"/>
</dbReference>
<name>A0A2Z6S3T9_9GLOM</name>
<feature type="compositionally biased region" description="Basic and acidic residues" evidence="16">
    <location>
        <begin position="732"/>
        <end position="741"/>
    </location>
</feature>
<keyword evidence="12" id="KW-0378">Hydrolase</keyword>
<feature type="compositionally biased region" description="Polar residues" evidence="16">
    <location>
        <begin position="722"/>
        <end position="731"/>
    </location>
</feature>
<feature type="transmembrane region" description="Helical" evidence="17">
    <location>
        <begin position="401"/>
        <end position="419"/>
    </location>
</feature>
<dbReference type="InterPro" id="IPR004738">
    <property type="entry name" value="Phos_permease"/>
</dbReference>
<dbReference type="Gene3D" id="1.20.1250.20">
    <property type="entry name" value="MFS general substrate transporter like domains"/>
    <property type="match status" value="2"/>
</dbReference>
<sequence length="1419" mass="159904">MSTSNTKSPSREDLDDTRRIALEEIDNAKFGWFHVRTCLVAGIGFFTDAYDLFSINLVSAILGYTYFSSINANEVPADIDSGLKTSAAIGTMFGQLIFGWMADSFGRKKMYGIELMIIIITTIGSALSPKNLSVNLYTIIIIWRLILGLGIGGDYPLSAIITSEFASKKRRGAMMASVFAMQGFGILAAGVVSLVTLMAFRSLILSNTQNLDYVWRIIIGVGIIPAIIALYFRLTIPETPRYTIDVQGNVDKAAHNIKLALEQGKYIKKDEIDSEYRIVIQKATWKDFIHHFGQWENGKILLGTSVTWFAHDVAYYGVGLNNAIILEAIGFSKTQDAYQSLYNISVGNIVITLMGTIPGYWVTVFLVDSLGRKYIQLQGFAILTILFIIMGFGYKEIISKSIPLFIVLYSLSQFFQNFGPNATTFIVPGEVFPTRYRSTGHGISAATGKLGAIMSQFVFLQLKDIGGKNQSVNHLFKFFGLFTFIGFLFTLLIPETKGFSLEELSNENQKIPIKSKGDDNNSKDIIISSIRKSRAWEIKKLYPFKVFVFGRLILKSRPLFNKFIYDQRNFTNTSSLLMKSYIQILGSGTFDVYPSVLVHYDNQKDCRRYLFNCGEGTQRICLQNKLKLVKTKNIFLTRVNWECVGGLPGMLLTLADTGTKEIKIFGGENLTHFLTAARGFVARSAMSVETHEFQEDGMEFKDENLRILPVFLYPEWRKNVESSSSSTQDLETGTKRTRDSNLDEINSNSTLKYKKEILSLMFNQGQLLNDPKSSNKKRSKYYEDNDAAMNIPDEPQDDQMTQMPRNSSSRNSSPNRGDIKDLLRERRKEMYPKRLPKSQPSFASVAYICKGPDYKGKFDPVAAKVLGLEPGPQYAELVRGNSVTAPNGTVVHPYQVIGPSRPGLVFIILDVPSTSYIPSVCESPEFVTYQTNNKGTQPRAIIHMVGNGVLEDKRYQEWMKKFGSETEHIIANEKYCPQRIIFYNSALNQLKLSKIDEKHFRIPFYSNEPIKQLNSLDNIPKKTSFAVPMMTYQTEPSFKLDTSQLGPVFDHNIESAKLLESLGDYLNIAEEVKQDVARSHSEAKNIPGKDVIITTLGTGSTFPSKYRNVSATLITIPNNGFILLDVGEGTLGSMSRHFGLYDQPHGDDQISLESCIRGLKCIFISHMHADHHLGIIRVLKKWNEIHKDVEDATISVFGPSRLRKWLDEYSDVEDIGFSKIKFIDNKDLLFWKQQKENNTGLDSLQYLKNSMGISKVETVAVIHCPNSFGISIEHSDGWKIVYSGDTRPCDDLVRVGKDATLLIHEATFENDLTEKALSKNHSTTEEAVSVGERMNAHTLLLTHFSQRYPKVPVFTDDHGRVGISFDLMQVSIGELYKLPKFVKALKVLYEDENEAANEEDVNIYEEGYIEDEEDYNENK</sequence>
<dbReference type="STRING" id="94130.A0A2Z6S3T9"/>
<gene>
    <name evidence="19" type="ORF">RclHR1_07560007</name>
</gene>
<feature type="transmembrane region" description="Helical" evidence="17">
    <location>
        <begin position="341"/>
        <end position="362"/>
    </location>
</feature>
<dbReference type="CDD" id="cd17364">
    <property type="entry name" value="MFS_PhT"/>
    <property type="match status" value="1"/>
</dbReference>
<keyword evidence="14 17" id="KW-1133">Transmembrane helix</keyword>
<dbReference type="Gene3D" id="3.60.15.10">
    <property type="entry name" value="Ribonuclease Z/Hydroxyacylglutathione hydrolase-like"/>
    <property type="match status" value="2"/>
</dbReference>
<feature type="transmembrane region" description="Helical" evidence="17">
    <location>
        <begin position="134"/>
        <end position="157"/>
    </location>
</feature>
<keyword evidence="10" id="KW-0479">Metal-binding</keyword>
<feature type="compositionally biased region" description="Low complexity" evidence="16">
    <location>
        <begin position="804"/>
        <end position="816"/>
    </location>
</feature>
<evidence type="ECO:0000256" key="15">
    <source>
        <dbReference type="ARBA" id="ARBA00023136"/>
    </source>
</evidence>
<dbReference type="GO" id="GO:0046872">
    <property type="term" value="F:metal ion binding"/>
    <property type="evidence" value="ECO:0007669"/>
    <property type="project" value="UniProtKB-KW"/>
</dbReference>
<evidence type="ECO:0000256" key="5">
    <source>
        <dbReference type="ARBA" id="ARBA00012477"/>
    </source>
</evidence>
<dbReference type="GO" id="GO:0005739">
    <property type="term" value="C:mitochondrion"/>
    <property type="evidence" value="ECO:0007669"/>
    <property type="project" value="TreeGrafter"/>
</dbReference>
<reference evidence="19 20" key="1">
    <citation type="submission" date="2017-11" db="EMBL/GenBank/DDBJ databases">
        <title>The genome of Rhizophagus clarus HR1 reveals common genetic basis of auxotrophy among arbuscular mycorrhizal fungi.</title>
        <authorList>
            <person name="Kobayashi Y."/>
        </authorList>
    </citation>
    <scope>NUCLEOTIDE SEQUENCE [LARGE SCALE GENOMIC DNA]</scope>
    <source>
        <strain evidence="19 20">HR1</strain>
    </source>
</reference>
<feature type="region of interest" description="Disordered" evidence="16">
    <location>
        <begin position="722"/>
        <end position="743"/>
    </location>
</feature>
<comment type="caution">
    <text evidence="19">The sequence shown here is derived from an EMBL/GenBank/DDBJ whole genome shotgun (WGS) entry which is preliminary data.</text>
</comment>
<evidence type="ECO:0000256" key="1">
    <source>
        <dbReference type="ARBA" id="ARBA00000402"/>
    </source>
</evidence>
<dbReference type="InterPro" id="IPR005828">
    <property type="entry name" value="MFS_sugar_transport-like"/>
</dbReference>
<keyword evidence="9" id="KW-0540">Nuclease</keyword>
<dbReference type="EC" id="3.1.26.11" evidence="5"/>
<evidence type="ECO:0000256" key="12">
    <source>
        <dbReference type="ARBA" id="ARBA00022801"/>
    </source>
</evidence>
<feature type="transmembrane region" description="Helical" evidence="17">
    <location>
        <begin position="474"/>
        <end position="493"/>
    </location>
</feature>
<evidence type="ECO:0000256" key="8">
    <source>
        <dbReference type="ARBA" id="ARBA00022694"/>
    </source>
</evidence>
<evidence type="ECO:0000256" key="7">
    <source>
        <dbReference type="ARBA" id="ARBA00022692"/>
    </source>
</evidence>
<dbReference type="GO" id="GO:0016020">
    <property type="term" value="C:membrane"/>
    <property type="evidence" value="ECO:0007669"/>
    <property type="project" value="UniProtKB-SubCell"/>
</dbReference>
<evidence type="ECO:0000256" key="6">
    <source>
        <dbReference type="ARBA" id="ARBA00022592"/>
    </source>
</evidence>
<feature type="region of interest" description="Disordered" evidence="16">
    <location>
        <begin position="768"/>
        <end position="818"/>
    </location>
</feature>
<accession>A0A2Z6S3T9</accession>
<dbReference type="Proteomes" id="UP000247702">
    <property type="component" value="Unassembled WGS sequence"/>
</dbReference>
<evidence type="ECO:0000313" key="19">
    <source>
        <dbReference type="EMBL" id="GBC07603.1"/>
    </source>
</evidence>
<evidence type="ECO:0000256" key="16">
    <source>
        <dbReference type="SAM" id="MobiDB-lite"/>
    </source>
</evidence>
<dbReference type="InterPro" id="IPR005829">
    <property type="entry name" value="Sugar_transporter_CS"/>
</dbReference>
<dbReference type="SUPFAM" id="SSF56281">
    <property type="entry name" value="Metallo-hydrolase/oxidoreductase"/>
    <property type="match status" value="2"/>
</dbReference>
<dbReference type="EMBL" id="BEXD01004155">
    <property type="protein sequence ID" value="GBC07603.1"/>
    <property type="molecule type" value="Genomic_DNA"/>
</dbReference>
<dbReference type="InterPro" id="IPR047151">
    <property type="entry name" value="RNZ2-like"/>
</dbReference>
<dbReference type="Pfam" id="PF23023">
    <property type="entry name" value="Anti-Pycsar_Apyc1"/>
    <property type="match status" value="1"/>
</dbReference>
<dbReference type="SUPFAM" id="SSF103473">
    <property type="entry name" value="MFS general substrate transporter"/>
    <property type="match status" value="1"/>
</dbReference>
<feature type="transmembrane region" description="Helical" evidence="17">
    <location>
        <begin position="213"/>
        <end position="232"/>
    </location>
</feature>
<dbReference type="CDD" id="cd07718">
    <property type="entry name" value="RNaseZ_ELAC1_ELAC2-C-term-like_MBL-fold"/>
    <property type="match status" value="1"/>
</dbReference>
<evidence type="ECO:0000256" key="4">
    <source>
        <dbReference type="ARBA" id="ARBA00007823"/>
    </source>
</evidence>
<dbReference type="PROSITE" id="PS50850">
    <property type="entry name" value="MFS"/>
    <property type="match status" value="1"/>
</dbReference>
<dbReference type="Pfam" id="PF13691">
    <property type="entry name" value="Lactamase_B_4"/>
    <property type="match status" value="1"/>
</dbReference>
<evidence type="ECO:0000313" key="20">
    <source>
        <dbReference type="Proteomes" id="UP000247702"/>
    </source>
</evidence>
<dbReference type="InterPro" id="IPR036866">
    <property type="entry name" value="RibonucZ/Hydroxyglut_hydro"/>
</dbReference>
<evidence type="ECO:0000256" key="3">
    <source>
        <dbReference type="ARBA" id="ARBA00004141"/>
    </source>
</evidence>
<keyword evidence="15 17" id="KW-0472">Membrane</keyword>
<dbReference type="NCBIfam" id="TIGR00887">
    <property type="entry name" value="2A0109"/>
    <property type="match status" value="1"/>
</dbReference>
<evidence type="ECO:0000256" key="10">
    <source>
        <dbReference type="ARBA" id="ARBA00022723"/>
    </source>
</evidence>
<feature type="domain" description="Major facilitator superfamily (MFS) profile" evidence="18">
    <location>
        <begin position="37"/>
        <end position="498"/>
    </location>
</feature>
<proteinExistence type="inferred from homology"/>
<comment type="subcellular location">
    <subcellularLocation>
        <location evidence="3">Membrane</location>
        <topology evidence="3">Multi-pass membrane protein</topology>
    </subcellularLocation>
</comment>